<name>A0A8J1KS52_XENLA</name>
<feature type="region of interest" description="Disordered" evidence="1">
    <location>
        <begin position="17"/>
        <end position="78"/>
    </location>
</feature>
<evidence type="ECO:0000256" key="1">
    <source>
        <dbReference type="SAM" id="MobiDB-lite"/>
    </source>
</evidence>
<proteinExistence type="predicted"/>
<evidence type="ECO:0000313" key="4">
    <source>
        <dbReference type="RefSeq" id="XP_041420125.1"/>
    </source>
</evidence>
<evidence type="ECO:0000259" key="2">
    <source>
        <dbReference type="Pfam" id="PF11560"/>
    </source>
</evidence>
<organism evidence="3 4">
    <name type="scientific">Xenopus laevis</name>
    <name type="common">African clawed frog</name>
    <dbReference type="NCBI Taxonomy" id="8355"/>
    <lineage>
        <taxon>Eukaryota</taxon>
        <taxon>Metazoa</taxon>
        <taxon>Chordata</taxon>
        <taxon>Craniata</taxon>
        <taxon>Vertebrata</taxon>
        <taxon>Euteleostomi</taxon>
        <taxon>Amphibia</taxon>
        <taxon>Batrachia</taxon>
        <taxon>Anura</taxon>
        <taxon>Pipoidea</taxon>
        <taxon>Pipidae</taxon>
        <taxon>Xenopodinae</taxon>
        <taxon>Xenopus</taxon>
        <taxon>Xenopus</taxon>
    </lineage>
</organism>
<gene>
    <name evidence="4" type="primary">LOC121394150</name>
</gene>
<dbReference type="Pfam" id="PF11560">
    <property type="entry name" value="LAP2alpha"/>
    <property type="match status" value="1"/>
</dbReference>
<feature type="region of interest" description="Disordered" evidence="1">
    <location>
        <begin position="401"/>
        <end position="474"/>
    </location>
</feature>
<protein>
    <submittedName>
        <fullName evidence="4">Uncharacterized protein LOC121394150 isoform X2</fullName>
    </submittedName>
</protein>
<keyword evidence="3" id="KW-1185">Reference proteome</keyword>
<dbReference type="AlphaFoldDB" id="A0A8J1KS52"/>
<feature type="compositionally biased region" description="Polar residues" evidence="1">
    <location>
        <begin position="34"/>
        <end position="58"/>
    </location>
</feature>
<dbReference type="Gene3D" id="1.10.287.3160">
    <property type="match status" value="1"/>
</dbReference>
<feature type="region of interest" description="Disordered" evidence="1">
    <location>
        <begin position="91"/>
        <end position="158"/>
    </location>
</feature>
<dbReference type="InterPro" id="IPR021623">
    <property type="entry name" value="LAP2alpha_C"/>
</dbReference>
<evidence type="ECO:0000313" key="3">
    <source>
        <dbReference type="Proteomes" id="UP000186698"/>
    </source>
</evidence>
<feature type="compositionally biased region" description="Polar residues" evidence="1">
    <location>
        <begin position="415"/>
        <end position="447"/>
    </location>
</feature>
<accession>A0A8J1KS52</accession>
<reference evidence="4" key="1">
    <citation type="submission" date="2025-08" db="UniProtKB">
        <authorList>
            <consortium name="RefSeq"/>
        </authorList>
    </citation>
    <scope>IDENTIFICATION</scope>
    <source>
        <strain evidence="4">J_2021</strain>
        <tissue evidence="4">Erythrocytes</tissue>
    </source>
</reference>
<feature type="domain" description="Lamina-associated polypeptide 2 alpha C-terminal" evidence="2">
    <location>
        <begin position="195"/>
        <end position="396"/>
    </location>
</feature>
<feature type="compositionally biased region" description="Acidic residues" evidence="1">
    <location>
        <begin position="119"/>
        <end position="134"/>
    </location>
</feature>
<dbReference type="GeneID" id="121394150"/>
<dbReference type="RefSeq" id="XP_041420125.1">
    <property type="nucleotide sequence ID" value="XM_041564191.1"/>
</dbReference>
<sequence length="474" mass="53383">MEETDSLQELREVVKSVKKKRPEKLPKCKIIQSLPPQEATSAPHTPSQTTPQRHSQSPIPIVWDNEPVAQTSDQGPAQIGEFLQWIMKTVQPPPTHREPKKSTTSKRKAHVTLSHSSESEEGQASDTEGEELCQESDSSDHSQLHSESDSENENPTPAATPEIAKRLLREMMQTLEIKDETTVLSKADRLLGVHKKSKLTFPIFHSITQAIETEWSQPDRRIALTQRFFKTYPVPEEHQKKWDKAPKVDSAVARLSRYTALPAEEAAFKDPLDRRMESILKKSYTQAAAMLRPAAASAGLARTAKHWAQELARHPPETKQQLQGEVERLSTAIAFLADASMEVTKLAAKTTANVVVARRALWLRHWTGDTASKLRLLSLKFTGDSLFGPDLKQIISEVTGGKSTFLPTGKRPRSEPNNRYTGKRSWSSQSRPFRSFRTYNKNPSTEQTARRGRQNWQQQARNTRKPISTKPNSA</sequence>
<dbReference type="Proteomes" id="UP000186698">
    <property type="component" value="Chromosome 5S"/>
</dbReference>
<feature type="compositionally biased region" description="Polar residues" evidence="1">
    <location>
        <begin position="454"/>
        <end position="474"/>
    </location>
</feature>
<feature type="compositionally biased region" description="Basic and acidic residues" evidence="1">
    <location>
        <begin position="138"/>
        <end position="148"/>
    </location>
</feature>